<proteinExistence type="predicted"/>
<dbReference type="AlphaFoldDB" id="F0WLR7"/>
<reference evidence="5" key="2">
    <citation type="submission" date="2011-02" db="EMBL/GenBank/DDBJ databases">
        <authorList>
            <person name="MacLean D."/>
        </authorList>
    </citation>
    <scope>NUCLEOTIDE SEQUENCE</scope>
</reference>
<gene>
    <name evidence="5" type="primary">AlNc14C148G7449</name>
    <name evidence="5" type="ORF">ALNC14_083820</name>
</gene>
<dbReference type="GO" id="GO:0005484">
    <property type="term" value="F:SNAP receptor activity"/>
    <property type="evidence" value="ECO:0007669"/>
    <property type="project" value="InterPro"/>
</dbReference>
<protein>
    <submittedName>
        <fullName evidence="5">Uncharacterized protein AlNc14C148G7449</fullName>
    </submittedName>
</protein>
<evidence type="ECO:0000256" key="2">
    <source>
        <dbReference type="ARBA" id="ARBA00022448"/>
    </source>
</evidence>
<evidence type="ECO:0000313" key="5">
    <source>
        <dbReference type="EMBL" id="CCA22239.1"/>
    </source>
</evidence>
<evidence type="ECO:0000256" key="1">
    <source>
        <dbReference type="ARBA" id="ARBA00004370"/>
    </source>
</evidence>
<name>F0WLR7_9STRA</name>
<dbReference type="HOGENOM" id="CLU_087769_0_0_1"/>
<feature type="domain" description="T-SNARE coiled-coil homology" evidence="4">
    <location>
        <begin position="122"/>
        <end position="184"/>
    </location>
</feature>
<evidence type="ECO:0000256" key="3">
    <source>
        <dbReference type="ARBA" id="ARBA00023136"/>
    </source>
</evidence>
<dbReference type="CDD" id="cd15861">
    <property type="entry name" value="SNARE_SNAP25N_23N_29N_SEC9N"/>
    <property type="match status" value="1"/>
</dbReference>
<dbReference type="Gene3D" id="1.20.5.110">
    <property type="match status" value="1"/>
</dbReference>
<dbReference type="InterPro" id="IPR000727">
    <property type="entry name" value="T_SNARE_dom"/>
</dbReference>
<comment type="subcellular location">
    <subcellularLocation>
        <location evidence="1">Membrane</location>
    </subcellularLocation>
</comment>
<dbReference type="InterPro" id="IPR044766">
    <property type="entry name" value="NPSN/SNAP25-like_N_SNARE"/>
</dbReference>
<organism evidence="5">
    <name type="scientific">Albugo laibachii Nc14</name>
    <dbReference type="NCBI Taxonomy" id="890382"/>
    <lineage>
        <taxon>Eukaryota</taxon>
        <taxon>Sar</taxon>
        <taxon>Stramenopiles</taxon>
        <taxon>Oomycota</taxon>
        <taxon>Peronosporomycetes</taxon>
        <taxon>Albuginales</taxon>
        <taxon>Albuginaceae</taxon>
        <taxon>Albugo</taxon>
    </lineage>
</organism>
<dbReference type="PROSITE" id="PS50192">
    <property type="entry name" value="T_SNARE"/>
    <property type="match status" value="1"/>
</dbReference>
<evidence type="ECO:0000259" key="4">
    <source>
        <dbReference type="PROSITE" id="PS50192"/>
    </source>
</evidence>
<keyword evidence="3" id="KW-0472">Membrane</keyword>
<reference evidence="5" key="1">
    <citation type="journal article" date="2011" name="PLoS Biol.">
        <title>Gene gain and loss during evolution of obligate parasitism in the white rust pathogen of Arabidopsis thaliana.</title>
        <authorList>
            <person name="Kemen E."/>
            <person name="Gardiner A."/>
            <person name="Schultz-Larsen T."/>
            <person name="Kemen A.C."/>
            <person name="Balmuth A.L."/>
            <person name="Robert-Seilaniantz A."/>
            <person name="Bailey K."/>
            <person name="Holub E."/>
            <person name="Studholme D.J."/>
            <person name="Maclean D."/>
            <person name="Jones J.D."/>
        </authorList>
    </citation>
    <scope>NUCLEOTIDE SEQUENCE</scope>
</reference>
<dbReference type="SUPFAM" id="SSF58038">
    <property type="entry name" value="SNARE fusion complex"/>
    <property type="match status" value="1"/>
</dbReference>
<accession>F0WLR7</accession>
<keyword evidence="2" id="KW-0813">Transport</keyword>
<dbReference type="EMBL" id="FR824193">
    <property type="protein sequence ID" value="CCA22239.1"/>
    <property type="molecule type" value="Genomic_DNA"/>
</dbReference>
<dbReference type="GO" id="GO:0031201">
    <property type="term" value="C:SNARE complex"/>
    <property type="evidence" value="ECO:0007669"/>
    <property type="project" value="InterPro"/>
</dbReference>
<sequence>MAEVAYYDADLSDALEKVNEAMSKMAKAPAGIKMELLTVAEKKMKEAIELKKGYQLAMRQANREEARVYRERFQTHCDRIEQLNGELKWAKSDKEREGLFGDRSSSFKGEIAGNREMLDTSTEIQKKTEQSLMSTQKMVEASKEVAMATGEQLREQRNQIVQITDEVMRIEDNLMRADKLIRTFARRMATDLDVSER</sequence>